<dbReference type="InterPro" id="IPR038371">
    <property type="entry name" value="Cu_polyphenol_OxRdtase_sf"/>
</dbReference>
<dbReference type="GO" id="GO:0016787">
    <property type="term" value="F:hydrolase activity"/>
    <property type="evidence" value="ECO:0007669"/>
    <property type="project" value="UniProtKB-KW"/>
</dbReference>
<evidence type="ECO:0000256" key="6">
    <source>
        <dbReference type="ARBA" id="ARBA00022801"/>
    </source>
</evidence>
<evidence type="ECO:0000313" key="13">
    <source>
        <dbReference type="Proteomes" id="UP000231586"/>
    </source>
</evidence>
<comment type="similarity">
    <text evidence="3">Belongs to the purine nucleoside phosphorylase YfiH/LACC1 family.</text>
</comment>
<keyword evidence="5" id="KW-0479">Metal-binding</keyword>
<dbReference type="PANTHER" id="PTHR30616">
    <property type="entry name" value="UNCHARACTERIZED PROTEIN YFIH"/>
    <property type="match status" value="1"/>
</dbReference>
<comment type="catalytic activity">
    <reaction evidence="10">
        <text>adenosine + phosphate = alpha-D-ribose 1-phosphate + adenine</text>
        <dbReference type="Rhea" id="RHEA:27642"/>
        <dbReference type="ChEBI" id="CHEBI:16335"/>
        <dbReference type="ChEBI" id="CHEBI:16708"/>
        <dbReference type="ChEBI" id="CHEBI:43474"/>
        <dbReference type="ChEBI" id="CHEBI:57720"/>
        <dbReference type="EC" id="2.4.2.1"/>
    </reaction>
    <physiologicalReaction direction="left-to-right" evidence="10">
        <dbReference type="Rhea" id="RHEA:27643"/>
    </physiologicalReaction>
</comment>
<keyword evidence="7" id="KW-0862">Zinc</keyword>
<evidence type="ECO:0000256" key="10">
    <source>
        <dbReference type="ARBA" id="ARBA00048968"/>
    </source>
</evidence>
<dbReference type="GO" id="GO:0017061">
    <property type="term" value="F:S-methyl-5-thioadenosine phosphorylase activity"/>
    <property type="evidence" value="ECO:0007669"/>
    <property type="project" value="UniProtKB-EC"/>
</dbReference>
<comment type="caution">
    <text evidence="12">The sequence shown here is derived from an EMBL/GenBank/DDBJ whole genome shotgun (WGS) entry which is preliminary data.</text>
</comment>
<reference evidence="12 13" key="1">
    <citation type="submission" date="2017-11" db="EMBL/GenBank/DDBJ databases">
        <title>Genomic Encyclopedia of Archaeal and Bacterial Type Strains, Phase II (KMG-II): From Individual Species to Whole Genera.</title>
        <authorList>
            <person name="Goeker M."/>
        </authorList>
    </citation>
    <scope>NUCLEOTIDE SEQUENCE [LARGE SCALE GENOMIC DNA]</scope>
    <source>
        <strain evidence="12 13">DSM 22413</strain>
    </source>
</reference>
<evidence type="ECO:0000256" key="9">
    <source>
        <dbReference type="ARBA" id="ARBA00047989"/>
    </source>
</evidence>
<comment type="catalytic activity">
    <reaction evidence="11">
        <text>S-methyl-5'-thioadenosine + phosphate = 5-(methylsulfanyl)-alpha-D-ribose 1-phosphate + adenine</text>
        <dbReference type="Rhea" id="RHEA:11852"/>
        <dbReference type="ChEBI" id="CHEBI:16708"/>
        <dbReference type="ChEBI" id="CHEBI:17509"/>
        <dbReference type="ChEBI" id="CHEBI:43474"/>
        <dbReference type="ChEBI" id="CHEBI:58533"/>
        <dbReference type="EC" id="2.4.2.28"/>
    </reaction>
    <physiologicalReaction direction="left-to-right" evidence="11">
        <dbReference type="Rhea" id="RHEA:11853"/>
    </physiologicalReaction>
</comment>
<keyword evidence="6" id="KW-0378">Hydrolase</keyword>
<dbReference type="RefSeq" id="WP_245858853.1">
    <property type="nucleotide sequence ID" value="NZ_PGTZ01000006.1"/>
</dbReference>
<evidence type="ECO:0000256" key="2">
    <source>
        <dbReference type="ARBA" id="ARBA00003215"/>
    </source>
</evidence>
<keyword evidence="4" id="KW-0808">Transferase</keyword>
<dbReference type="PANTHER" id="PTHR30616:SF2">
    <property type="entry name" value="PURINE NUCLEOSIDE PHOSPHORYLASE LACC1"/>
    <property type="match status" value="1"/>
</dbReference>
<evidence type="ECO:0000256" key="4">
    <source>
        <dbReference type="ARBA" id="ARBA00022679"/>
    </source>
</evidence>
<evidence type="ECO:0000256" key="5">
    <source>
        <dbReference type="ARBA" id="ARBA00022723"/>
    </source>
</evidence>
<evidence type="ECO:0000256" key="8">
    <source>
        <dbReference type="ARBA" id="ARBA00023008"/>
    </source>
</evidence>
<evidence type="ECO:0008006" key="14">
    <source>
        <dbReference type="Google" id="ProtNLM"/>
    </source>
</evidence>
<comment type="function">
    <text evidence="2">Purine nucleoside enzyme that catalyzes the phosphorolysis of adenosine and inosine nucleosides, yielding D-ribose 1-phosphate and the respective free bases, adenine and hypoxanthine. Also catalyzes the phosphorolysis of S-methyl-5'-thioadenosine into adenine and S-methyl-5-thio-alpha-D-ribose 1-phosphate. Also has adenosine deaminase activity.</text>
</comment>
<dbReference type="CDD" id="cd16833">
    <property type="entry name" value="YfiH"/>
    <property type="match status" value="1"/>
</dbReference>
<evidence type="ECO:0000256" key="3">
    <source>
        <dbReference type="ARBA" id="ARBA00007353"/>
    </source>
</evidence>
<keyword evidence="8" id="KW-0186">Copper</keyword>
<keyword evidence="13" id="KW-1185">Reference proteome</keyword>
<evidence type="ECO:0000313" key="12">
    <source>
        <dbReference type="EMBL" id="PJI94333.1"/>
    </source>
</evidence>
<dbReference type="GO" id="GO:0005507">
    <property type="term" value="F:copper ion binding"/>
    <property type="evidence" value="ECO:0007669"/>
    <property type="project" value="TreeGrafter"/>
</dbReference>
<sequence>MTSSDGRHVQGPDVLAVDLGPGVRAGFTLRTGGVSRGVHASLNLGLHVGDDPDAVRANRARVRDWVGAPVGWANQVHGRSVVWSDGAERDAAGRDSLGDADAVLARSGHGAGVMVADCVPVLLAAAGDGLVAAVHAGRRGVELGVVAAAVAALVGAGARPERLRAHVGPAVCGRCYEVPEQMRDEVAARVPQAWAVTRQGTPALDLPAAVAAQLAAAGVGRVDRTDVCTVEDARFYSHRRDGASGTGRFAGVVAHRAPGSRTAG</sequence>
<dbReference type="Pfam" id="PF02578">
    <property type="entry name" value="Cu-oxidase_4"/>
    <property type="match status" value="1"/>
</dbReference>
<gene>
    <name evidence="12" type="ORF">CLV34_0169</name>
</gene>
<organism evidence="12 13">
    <name type="scientific">Luteimicrobium subarcticum</name>
    <dbReference type="NCBI Taxonomy" id="620910"/>
    <lineage>
        <taxon>Bacteria</taxon>
        <taxon>Bacillati</taxon>
        <taxon>Actinomycetota</taxon>
        <taxon>Actinomycetes</taxon>
        <taxon>Micrococcales</taxon>
        <taxon>Luteimicrobium</taxon>
    </lineage>
</organism>
<name>A0A2M8WTQ4_9MICO</name>
<dbReference type="InterPro" id="IPR003730">
    <property type="entry name" value="Cu_polyphenol_OxRdtase"/>
</dbReference>
<dbReference type="InterPro" id="IPR011324">
    <property type="entry name" value="Cytotoxic_necrot_fac-like_cat"/>
</dbReference>
<comment type="catalytic activity">
    <reaction evidence="9">
        <text>adenosine + H2O + H(+) = inosine + NH4(+)</text>
        <dbReference type="Rhea" id="RHEA:24408"/>
        <dbReference type="ChEBI" id="CHEBI:15377"/>
        <dbReference type="ChEBI" id="CHEBI:15378"/>
        <dbReference type="ChEBI" id="CHEBI:16335"/>
        <dbReference type="ChEBI" id="CHEBI:17596"/>
        <dbReference type="ChEBI" id="CHEBI:28938"/>
        <dbReference type="EC" id="3.5.4.4"/>
    </reaction>
    <physiologicalReaction direction="left-to-right" evidence="9">
        <dbReference type="Rhea" id="RHEA:24409"/>
    </physiologicalReaction>
</comment>
<protein>
    <recommendedName>
        <fullName evidence="14">Purine nucleoside phosphorylase</fullName>
    </recommendedName>
</protein>
<dbReference type="SUPFAM" id="SSF64438">
    <property type="entry name" value="CNF1/YfiH-like putative cysteine hydrolases"/>
    <property type="match status" value="1"/>
</dbReference>
<comment type="catalytic activity">
    <reaction evidence="1">
        <text>inosine + phosphate = alpha-D-ribose 1-phosphate + hypoxanthine</text>
        <dbReference type="Rhea" id="RHEA:27646"/>
        <dbReference type="ChEBI" id="CHEBI:17368"/>
        <dbReference type="ChEBI" id="CHEBI:17596"/>
        <dbReference type="ChEBI" id="CHEBI:43474"/>
        <dbReference type="ChEBI" id="CHEBI:57720"/>
        <dbReference type="EC" id="2.4.2.1"/>
    </reaction>
    <physiologicalReaction direction="left-to-right" evidence="1">
        <dbReference type="Rhea" id="RHEA:27647"/>
    </physiologicalReaction>
</comment>
<proteinExistence type="inferred from homology"/>
<dbReference type="EMBL" id="PGTZ01000006">
    <property type="protein sequence ID" value="PJI94333.1"/>
    <property type="molecule type" value="Genomic_DNA"/>
</dbReference>
<dbReference type="AlphaFoldDB" id="A0A2M8WTQ4"/>
<evidence type="ECO:0000256" key="1">
    <source>
        <dbReference type="ARBA" id="ARBA00000553"/>
    </source>
</evidence>
<evidence type="ECO:0000256" key="7">
    <source>
        <dbReference type="ARBA" id="ARBA00022833"/>
    </source>
</evidence>
<evidence type="ECO:0000256" key="11">
    <source>
        <dbReference type="ARBA" id="ARBA00049893"/>
    </source>
</evidence>
<dbReference type="Gene3D" id="3.60.140.10">
    <property type="entry name" value="CNF1/YfiH-like putative cysteine hydrolases"/>
    <property type="match status" value="1"/>
</dbReference>
<dbReference type="Proteomes" id="UP000231586">
    <property type="component" value="Unassembled WGS sequence"/>
</dbReference>
<accession>A0A2M8WTQ4</accession>